<dbReference type="AlphaFoldDB" id="A0AAV4HGQ4"/>
<evidence type="ECO:0000313" key="2">
    <source>
        <dbReference type="EMBL" id="GFR97332.1"/>
    </source>
</evidence>
<feature type="region of interest" description="Disordered" evidence="1">
    <location>
        <begin position="33"/>
        <end position="84"/>
    </location>
</feature>
<protein>
    <submittedName>
        <fullName evidence="2">Uncharacterized protein</fullName>
    </submittedName>
</protein>
<reference evidence="2 3" key="1">
    <citation type="journal article" date="2021" name="Elife">
        <title>Chloroplast acquisition without the gene transfer in kleptoplastic sea slugs, Plakobranchus ocellatus.</title>
        <authorList>
            <person name="Maeda T."/>
            <person name="Takahashi S."/>
            <person name="Yoshida T."/>
            <person name="Shimamura S."/>
            <person name="Takaki Y."/>
            <person name="Nagai Y."/>
            <person name="Toyoda A."/>
            <person name="Suzuki Y."/>
            <person name="Arimoto A."/>
            <person name="Ishii H."/>
            <person name="Satoh N."/>
            <person name="Nishiyama T."/>
            <person name="Hasebe M."/>
            <person name="Maruyama T."/>
            <person name="Minagawa J."/>
            <person name="Obokata J."/>
            <person name="Shigenobu S."/>
        </authorList>
    </citation>
    <scope>NUCLEOTIDE SEQUENCE [LARGE SCALE GENOMIC DNA]</scope>
</reference>
<sequence length="283" mass="31678">MCFWTRHYSMSDLEAILQKLDVIQESVSSLTSRVSSIEVETRSRSQQGDTEQVHHDVSAGASPDNHHNDQTHPTPSPYDTTVGASGCRDIQREFDNVRDSLTRVPLPKHYKVNDSAKGISKDCKSTLSVISKCARHAETGLKAIASLQPNQEDEHSLTLEKEEIQKLFTVFSAQINFLQAEFANLVVKSTFDEETSRIFRSFENNMGAFSGSALQNIRLAAELASHRPQSTQSTRGRGGRGHFHAFRGGAGRGFRGFHYRGDNRGGFPSRPLYREYDQQSEDQ</sequence>
<feature type="compositionally biased region" description="Polar residues" evidence="1">
    <location>
        <begin position="71"/>
        <end position="83"/>
    </location>
</feature>
<accession>A0AAV4HGQ4</accession>
<organism evidence="2 3">
    <name type="scientific">Elysia marginata</name>
    <dbReference type="NCBI Taxonomy" id="1093978"/>
    <lineage>
        <taxon>Eukaryota</taxon>
        <taxon>Metazoa</taxon>
        <taxon>Spiralia</taxon>
        <taxon>Lophotrochozoa</taxon>
        <taxon>Mollusca</taxon>
        <taxon>Gastropoda</taxon>
        <taxon>Heterobranchia</taxon>
        <taxon>Euthyneura</taxon>
        <taxon>Panpulmonata</taxon>
        <taxon>Sacoglossa</taxon>
        <taxon>Placobranchoidea</taxon>
        <taxon>Plakobranchidae</taxon>
        <taxon>Elysia</taxon>
    </lineage>
</organism>
<keyword evidence="3" id="KW-1185">Reference proteome</keyword>
<feature type="region of interest" description="Disordered" evidence="1">
    <location>
        <begin position="260"/>
        <end position="283"/>
    </location>
</feature>
<dbReference type="Proteomes" id="UP000762676">
    <property type="component" value="Unassembled WGS sequence"/>
</dbReference>
<evidence type="ECO:0000256" key="1">
    <source>
        <dbReference type="SAM" id="MobiDB-lite"/>
    </source>
</evidence>
<proteinExistence type="predicted"/>
<comment type="caution">
    <text evidence="2">The sequence shown here is derived from an EMBL/GenBank/DDBJ whole genome shotgun (WGS) entry which is preliminary data.</text>
</comment>
<dbReference type="EMBL" id="BMAT01009036">
    <property type="protein sequence ID" value="GFR97332.1"/>
    <property type="molecule type" value="Genomic_DNA"/>
</dbReference>
<name>A0AAV4HGQ4_9GAST</name>
<evidence type="ECO:0000313" key="3">
    <source>
        <dbReference type="Proteomes" id="UP000762676"/>
    </source>
</evidence>
<gene>
    <name evidence="2" type="ORF">ElyMa_004475100</name>
</gene>